<organism evidence="16 17">
    <name type="scientific">Clostridium innocuum</name>
    <dbReference type="NCBI Taxonomy" id="1522"/>
    <lineage>
        <taxon>Bacteria</taxon>
        <taxon>Bacillati</taxon>
        <taxon>Bacillota</taxon>
        <taxon>Clostridia</taxon>
        <taxon>Eubacteriales</taxon>
        <taxon>Clostridiaceae</taxon>
        <taxon>Clostridium</taxon>
    </lineage>
</organism>
<comment type="subcellular location">
    <subcellularLocation>
        <location evidence="2">Cell membrane</location>
        <topology evidence="2">Multi-pass membrane protein</topology>
    </subcellularLocation>
</comment>
<dbReference type="Gene3D" id="1.10.287.130">
    <property type="match status" value="1"/>
</dbReference>
<evidence type="ECO:0000259" key="14">
    <source>
        <dbReference type="PROSITE" id="PS50109"/>
    </source>
</evidence>
<dbReference type="InterPro" id="IPR050398">
    <property type="entry name" value="HssS/ArlS-like"/>
</dbReference>
<dbReference type="InterPro" id="IPR004358">
    <property type="entry name" value="Sig_transdc_His_kin-like_C"/>
</dbReference>
<protein>
    <recommendedName>
        <fullName evidence="3">histidine kinase</fullName>
        <ecNumber evidence="3">2.7.13.3</ecNumber>
    </recommendedName>
</protein>
<name>A0A099I7J9_CLOIN</name>
<keyword evidence="8" id="KW-0547">Nucleotide-binding</keyword>
<keyword evidence="12" id="KW-0902">Two-component regulatory system</keyword>
<dbReference type="CDD" id="cd00075">
    <property type="entry name" value="HATPase"/>
    <property type="match status" value="1"/>
</dbReference>
<dbReference type="CDD" id="cd00082">
    <property type="entry name" value="HisKA"/>
    <property type="match status" value="1"/>
</dbReference>
<accession>A0A099I7J9</accession>
<reference evidence="16 17" key="1">
    <citation type="submission" date="2014-08" db="EMBL/GenBank/DDBJ databases">
        <title>Clostridium innocuum, an unnegligible vancomycin-resistant pathogen causing extra-intestinal infections.</title>
        <authorList>
            <person name="Feng Y."/>
            <person name="Chiu C.-H."/>
        </authorList>
    </citation>
    <scope>NUCLEOTIDE SEQUENCE [LARGE SCALE GENOMIC DNA]</scope>
    <source>
        <strain evidence="16 17">AN88</strain>
    </source>
</reference>
<dbReference type="PANTHER" id="PTHR45528:SF1">
    <property type="entry name" value="SENSOR HISTIDINE KINASE CPXA"/>
    <property type="match status" value="1"/>
</dbReference>
<keyword evidence="4" id="KW-1003">Cell membrane</keyword>
<dbReference type="InterPro" id="IPR036097">
    <property type="entry name" value="HisK_dim/P_sf"/>
</dbReference>
<keyword evidence="10" id="KW-0067">ATP-binding</keyword>
<proteinExistence type="predicted"/>
<evidence type="ECO:0000256" key="6">
    <source>
        <dbReference type="ARBA" id="ARBA00022679"/>
    </source>
</evidence>
<comment type="catalytic activity">
    <reaction evidence="1">
        <text>ATP + protein L-histidine = ADP + protein N-phospho-L-histidine.</text>
        <dbReference type="EC" id="2.7.13.3"/>
    </reaction>
</comment>
<dbReference type="EC" id="2.7.13.3" evidence="3"/>
<evidence type="ECO:0000256" key="4">
    <source>
        <dbReference type="ARBA" id="ARBA00022475"/>
    </source>
</evidence>
<keyword evidence="13" id="KW-0472">Membrane</keyword>
<evidence type="ECO:0000313" key="16">
    <source>
        <dbReference type="EMBL" id="KGJ52853.1"/>
    </source>
</evidence>
<dbReference type="InterPro" id="IPR036890">
    <property type="entry name" value="HATPase_C_sf"/>
</dbReference>
<dbReference type="PRINTS" id="PR00344">
    <property type="entry name" value="BCTRLSENSOR"/>
</dbReference>
<dbReference type="Pfam" id="PF00512">
    <property type="entry name" value="HisKA"/>
    <property type="match status" value="1"/>
</dbReference>
<evidence type="ECO:0000256" key="9">
    <source>
        <dbReference type="ARBA" id="ARBA00022777"/>
    </source>
</evidence>
<dbReference type="GO" id="GO:0005524">
    <property type="term" value="F:ATP binding"/>
    <property type="evidence" value="ECO:0007669"/>
    <property type="project" value="UniProtKB-KW"/>
</dbReference>
<keyword evidence="7" id="KW-0812">Transmembrane</keyword>
<dbReference type="InterPro" id="IPR003660">
    <property type="entry name" value="HAMP_dom"/>
</dbReference>
<dbReference type="InterPro" id="IPR003594">
    <property type="entry name" value="HATPase_dom"/>
</dbReference>
<gene>
    <name evidence="16" type="ORF">CIAN88_12340</name>
</gene>
<dbReference type="Pfam" id="PF02518">
    <property type="entry name" value="HATPase_c"/>
    <property type="match status" value="1"/>
</dbReference>
<dbReference type="SUPFAM" id="SSF158472">
    <property type="entry name" value="HAMP domain-like"/>
    <property type="match status" value="1"/>
</dbReference>
<evidence type="ECO:0000256" key="2">
    <source>
        <dbReference type="ARBA" id="ARBA00004651"/>
    </source>
</evidence>
<evidence type="ECO:0000313" key="17">
    <source>
        <dbReference type="Proteomes" id="UP000030008"/>
    </source>
</evidence>
<evidence type="ECO:0000256" key="11">
    <source>
        <dbReference type="ARBA" id="ARBA00022989"/>
    </source>
</evidence>
<keyword evidence="5" id="KW-0597">Phosphoprotein</keyword>
<sequence>MKFSDKLTLSSTAVIAILFSTGATFMMVQNHDHLLQSYISRNMQTHDLESFSLESKLTQDATSNLTSFGSDEKAIRSRSMYYLQQVASHMNQPQTQYALLDTKHTVLYATGEKKLFEEHSLNDPQTYRIVSYNDSRIMLVSSQITVGKFTYLLESGYDITSCFQERNRQFQTFFLTLLCVLLFSFLLLKRLSVYLSKPILKLHEASRRIASGNYEERTSIQSDDEIGELSRSFDEMAKATQQTIQQLEVNLAQREDFMSNFAHEIKTPMTAILGFADTLRTYDCDVDTRKKCADYIYTEGKRLEKLSYTLMDLLSLSGKDIQLQPVSIASVVKQLRQYYDAVSITDRLCFHCASCTVYALEELLFSALRNLIDNAIKASDADQEILVKGELCGKSYHISVTDHGIGMREEDIQQASQPFYMADKSRARQQGGAGLGLSIVKRICDLHGSPLLITSKLHEGTVVAMLLEVVDHEN</sequence>
<dbReference type="PROSITE" id="PS50885">
    <property type="entry name" value="HAMP"/>
    <property type="match status" value="1"/>
</dbReference>
<dbReference type="GO" id="GO:0005886">
    <property type="term" value="C:plasma membrane"/>
    <property type="evidence" value="ECO:0007669"/>
    <property type="project" value="UniProtKB-SubCell"/>
</dbReference>
<dbReference type="SUPFAM" id="SSF55874">
    <property type="entry name" value="ATPase domain of HSP90 chaperone/DNA topoisomerase II/histidine kinase"/>
    <property type="match status" value="1"/>
</dbReference>
<dbReference type="PROSITE" id="PS50109">
    <property type="entry name" value="HIS_KIN"/>
    <property type="match status" value="1"/>
</dbReference>
<feature type="domain" description="HAMP" evidence="15">
    <location>
        <begin position="193"/>
        <end position="245"/>
    </location>
</feature>
<dbReference type="SMART" id="SM00388">
    <property type="entry name" value="HisKA"/>
    <property type="match status" value="1"/>
</dbReference>
<evidence type="ECO:0000256" key="8">
    <source>
        <dbReference type="ARBA" id="ARBA00022741"/>
    </source>
</evidence>
<evidence type="ECO:0000256" key="10">
    <source>
        <dbReference type="ARBA" id="ARBA00022840"/>
    </source>
</evidence>
<comment type="caution">
    <text evidence="16">The sequence shown here is derived from an EMBL/GenBank/DDBJ whole genome shotgun (WGS) entry which is preliminary data.</text>
</comment>
<dbReference type="RefSeq" id="WP_044905719.1">
    <property type="nucleotide sequence ID" value="NZ_JAQCQO010000011.1"/>
</dbReference>
<dbReference type="Gene3D" id="6.10.340.10">
    <property type="match status" value="1"/>
</dbReference>
<dbReference type="Proteomes" id="UP000030008">
    <property type="component" value="Unassembled WGS sequence"/>
</dbReference>
<evidence type="ECO:0000256" key="1">
    <source>
        <dbReference type="ARBA" id="ARBA00000085"/>
    </source>
</evidence>
<dbReference type="SUPFAM" id="SSF47384">
    <property type="entry name" value="Homodimeric domain of signal transducing histidine kinase"/>
    <property type="match status" value="1"/>
</dbReference>
<evidence type="ECO:0000256" key="12">
    <source>
        <dbReference type="ARBA" id="ARBA00023012"/>
    </source>
</evidence>
<dbReference type="PANTHER" id="PTHR45528">
    <property type="entry name" value="SENSOR HISTIDINE KINASE CPXA"/>
    <property type="match status" value="1"/>
</dbReference>
<keyword evidence="6" id="KW-0808">Transferase</keyword>
<keyword evidence="9 16" id="KW-0418">Kinase</keyword>
<dbReference type="InterPro" id="IPR005467">
    <property type="entry name" value="His_kinase_dom"/>
</dbReference>
<evidence type="ECO:0000256" key="5">
    <source>
        <dbReference type="ARBA" id="ARBA00022553"/>
    </source>
</evidence>
<dbReference type="Pfam" id="PF00672">
    <property type="entry name" value="HAMP"/>
    <property type="match status" value="1"/>
</dbReference>
<dbReference type="InterPro" id="IPR003661">
    <property type="entry name" value="HisK_dim/P_dom"/>
</dbReference>
<evidence type="ECO:0000256" key="13">
    <source>
        <dbReference type="ARBA" id="ARBA00023136"/>
    </source>
</evidence>
<dbReference type="EMBL" id="JQIF01000051">
    <property type="protein sequence ID" value="KGJ52853.1"/>
    <property type="molecule type" value="Genomic_DNA"/>
</dbReference>
<evidence type="ECO:0000256" key="7">
    <source>
        <dbReference type="ARBA" id="ARBA00022692"/>
    </source>
</evidence>
<feature type="domain" description="Histidine kinase" evidence="14">
    <location>
        <begin position="260"/>
        <end position="471"/>
    </location>
</feature>
<dbReference type="SMART" id="SM00387">
    <property type="entry name" value="HATPase_c"/>
    <property type="match status" value="1"/>
</dbReference>
<keyword evidence="11" id="KW-1133">Transmembrane helix</keyword>
<dbReference type="CDD" id="cd06225">
    <property type="entry name" value="HAMP"/>
    <property type="match status" value="1"/>
</dbReference>
<evidence type="ECO:0000259" key="15">
    <source>
        <dbReference type="PROSITE" id="PS50885"/>
    </source>
</evidence>
<dbReference type="SMART" id="SM00304">
    <property type="entry name" value="HAMP"/>
    <property type="match status" value="1"/>
</dbReference>
<dbReference type="Gene3D" id="3.30.565.10">
    <property type="entry name" value="Histidine kinase-like ATPase, C-terminal domain"/>
    <property type="match status" value="1"/>
</dbReference>
<dbReference type="AlphaFoldDB" id="A0A099I7J9"/>
<evidence type="ECO:0000256" key="3">
    <source>
        <dbReference type="ARBA" id="ARBA00012438"/>
    </source>
</evidence>
<dbReference type="GO" id="GO:0000155">
    <property type="term" value="F:phosphorelay sensor kinase activity"/>
    <property type="evidence" value="ECO:0007669"/>
    <property type="project" value="InterPro"/>
</dbReference>